<dbReference type="HOGENOM" id="CLU_1173381_0_0_2"/>
<organism evidence="2 3">
    <name type="scientific">Methanomethylovorans hollandica (strain DSM 15978 / NBRC 107637 / DMS1)</name>
    <dbReference type="NCBI Taxonomy" id="867904"/>
    <lineage>
        <taxon>Archaea</taxon>
        <taxon>Methanobacteriati</taxon>
        <taxon>Methanobacteriota</taxon>
        <taxon>Stenosarchaea group</taxon>
        <taxon>Methanomicrobia</taxon>
        <taxon>Methanosarcinales</taxon>
        <taxon>Methanosarcinaceae</taxon>
        <taxon>Methanomethylovorans</taxon>
    </lineage>
</organism>
<evidence type="ECO:0000313" key="3">
    <source>
        <dbReference type="Proteomes" id="UP000010866"/>
    </source>
</evidence>
<dbReference type="InterPro" id="IPR019734">
    <property type="entry name" value="TPR_rpt"/>
</dbReference>
<dbReference type="KEGG" id="mhz:Metho_1764"/>
<evidence type="ECO:0000313" key="2">
    <source>
        <dbReference type="EMBL" id="AGB49950.1"/>
    </source>
</evidence>
<gene>
    <name evidence="2" type="ordered locus">Metho_1764</name>
</gene>
<dbReference type="PROSITE" id="PS50005">
    <property type="entry name" value="TPR"/>
    <property type="match status" value="1"/>
</dbReference>
<accession>L0KZ33</accession>
<dbReference type="OrthoDB" id="115601at2157"/>
<dbReference type="RefSeq" id="WP_015325115.1">
    <property type="nucleotide sequence ID" value="NC_019977.1"/>
</dbReference>
<dbReference type="AlphaFoldDB" id="L0KZ33"/>
<protein>
    <submittedName>
        <fullName evidence="2">Uncharacterized protein</fullName>
    </submittedName>
</protein>
<dbReference type="SUPFAM" id="SSF48452">
    <property type="entry name" value="TPR-like"/>
    <property type="match status" value="1"/>
</dbReference>
<dbReference type="STRING" id="867904.Metho_1764"/>
<proteinExistence type="predicted"/>
<dbReference type="GeneID" id="14406277"/>
<name>L0KZ33_METHD</name>
<dbReference type="Gene3D" id="1.25.40.10">
    <property type="entry name" value="Tetratricopeptide repeat domain"/>
    <property type="match status" value="1"/>
</dbReference>
<dbReference type="Proteomes" id="UP000010866">
    <property type="component" value="Chromosome"/>
</dbReference>
<keyword evidence="1" id="KW-0802">TPR repeat</keyword>
<dbReference type="InterPro" id="IPR011990">
    <property type="entry name" value="TPR-like_helical_dom_sf"/>
</dbReference>
<reference evidence="3" key="1">
    <citation type="submission" date="2012-02" db="EMBL/GenBank/DDBJ databases">
        <title>Complete sequence of chromosome of Methanomethylovorans hollandica DSM 15978.</title>
        <authorList>
            <person name="Lucas S."/>
            <person name="Copeland A."/>
            <person name="Lapidus A."/>
            <person name="Glavina del Rio T."/>
            <person name="Dalin E."/>
            <person name="Tice H."/>
            <person name="Bruce D."/>
            <person name="Goodwin L."/>
            <person name="Pitluck S."/>
            <person name="Peters L."/>
            <person name="Mikhailova N."/>
            <person name="Held B."/>
            <person name="Kyrpides N."/>
            <person name="Mavromatis K."/>
            <person name="Ivanova N."/>
            <person name="Brettin T."/>
            <person name="Detter J.C."/>
            <person name="Han C."/>
            <person name="Larimer F."/>
            <person name="Land M."/>
            <person name="Hauser L."/>
            <person name="Markowitz V."/>
            <person name="Cheng J.-F."/>
            <person name="Hugenholtz P."/>
            <person name="Woyke T."/>
            <person name="Wu D."/>
            <person name="Spring S."/>
            <person name="Schroeder M."/>
            <person name="Brambilla E."/>
            <person name="Klenk H.-P."/>
            <person name="Eisen J.A."/>
        </authorList>
    </citation>
    <scope>NUCLEOTIDE SEQUENCE [LARGE SCALE GENOMIC DNA]</scope>
    <source>
        <strain evidence="3">DSM 15978 / NBRC 107637 / DMS1</strain>
    </source>
</reference>
<feature type="repeat" description="TPR" evidence="1">
    <location>
        <begin position="58"/>
        <end position="91"/>
    </location>
</feature>
<dbReference type="EMBL" id="CP003362">
    <property type="protein sequence ID" value="AGB49950.1"/>
    <property type="molecule type" value="Genomic_DNA"/>
</dbReference>
<sequence>MDQKQSIADNIESLKEKFRQVPSLEGMVRVVIAYHQTGFTERGIGFAEAVLLQISDEKIRSMQMGMIMELVGRYKEALQYLDKVLKLSPADLQALHAKAMILAINGSFADAAVIYRKLREDNPSDLQAISGMLLCLFGEGLLNDALALYQQSTATLPKAPHEWHPKGMIDGIVAAFFETDTSVDHGMTAEKIKESFRRMEDIIGNFGAEVQTFYTMGELSGRETFNKTLEKKKTKN</sequence>
<keyword evidence="3" id="KW-1185">Reference proteome</keyword>
<evidence type="ECO:0000256" key="1">
    <source>
        <dbReference type="PROSITE-ProRule" id="PRU00339"/>
    </source>
</evidence>